<feature type="signal peptide" evidence="8">
    <location>
        <begin position="1"/>
        <end position="26"/>
    </location>
</feature>
<keyword evidence="4 7" id="KW-0812">Transmembrane</keyword>
<sequence>MKMHVPESKRIMSLLIMLLTTSFVFAQVTVTGNVRDERGDEVIGATVLLIGSQHGVITDVDGNFKLNVPNAKTAVLQISYVGYETQKIALKGKTKISVTLAEVANALNEVMVVAYGTQKKETLTGAISSVKTDGLLRSPNASIASSLAGQVTGLSSVSTSGQPGKEDPSIYIRGVGSLTEGASSPLILVDGVERSFFQMDPNEIESVTVLKDASATAVFGVRGANGVILVTTRRGQEGKATISITSSVGVQQPTRILKMADSYTYATLFNEMNDNDGKSKHTFDDYALERFRLGDDPIMYPNMNWRKYIMKNSSIQTQHNLNISGGTDRVRYFISMGFLWQDGLFRQFKELDYNNNYSYTRYNYRGNLDLDITKSTLLKVGLGGIVGITHEPNDQDYPYGLFSLINMAQPFNSPGIIDGKLVLTDPGKYDGVLMDNNALGRYYGQGYDQATSNTMNMDLQLTQKLDFITKGLSVEVKGAYNTYYVFKQKRYGSVETYTPYYQSALESPGLDINDPSYNKTIVYRVSGQNKRLSYSEDNNTRGRDWYFEASLRYNRKFGGHNVGGLLLYNQSKKYYPKTFTEVPTAYVGLVGRLTYDYKSRYVGEFNFGYNGSENFAPEKRFGFFPSGSIGYVISEEAFMKKQKVVDYLKLRASIGLVGNDNISDNRFLYLSNSWLVDQLPSEKDYWNAYKNGYNFGFNNGNMIKGAIESRIGNPNVSWETALKQNYGIDVNFLNNRLKVSADIFFEDRKDILIKRQTIPITTNLTSDNLPVVNMGRVKNHGYEIDLKWEDVIKGKLHYYINANVSYNRNKIIFQDEVEPNEPYQWRTGQPVGTIFGYVADGFYNDSDFENGKLKEGLPKPTMDVSPGDVKYTDLNGDGLITDDDQRAIGNPTRPAYTWGLNYGADYKGFFFSMNWTAATERSLVLDYFFRKPFGNNANNALMQFHADNRWTPATAETATVPRFATKSMDYNSYTSSLWVKNGNFLKLKTLTIGYNFKERKALKKLGISQLGIKFSGYNLLTFDSFKIMDPECTPGLTDSYPIIKIYNIGINLTF</sequence>
<comment type="similarity">
    <text evidence="7">Belongs to the TonB-dependent receptor family.</text>
</comment>
<evidence type="ECO:0000259" key="9">
    <source>
        <dbReference type="Pfam" id="PF07715"/>
    </source>
</evidence>
<comment type="caution">
    <text evidence="11">The sequence shown here is derived from an EMBL/GenBank/DDBJ whole genome shotgun (WGS) entry which is preliminary data.</text>
</comment>
<dbReference type="SUPFAM" id="SSF49464">
    <property type="entry name" value="Carboxypeptidase regulatory domain-like"/>
    <property type="match status" value="1"/>
</dbReference>
<keyword evidence="3 7" id="KW-1134">Transmembrane beta strand</keyword>
<dbReference type="Proteomes" id="UP000478493">
    <property type="component" value="Unassembled WGS sequence"/>
</dbReference>
<dbReference type="EMBL" id="VWGP01000001">
    <property type="protein sequence ID" value="KAA4543064.1"/>
    <property type="molecule type" value="Genomic_DNA"/>
</dbReference>
<dbReference type="Gene3D" id="2.40.170.20">
    <property type="entry name" value="TonB-dependent receptor, beta-barrel domain"/>
    <property type="match status" value="1"/>
</dbReference>
<dbReference type="InterPro" id="IPR037066">
    <property type="entry name" value="Plug_dom_sf"/>
</dbReference>
<dbReference type="PROSITE" id="PS52016">
    <property type="entry name" value="TONB_DEPENDENT_REC_3"/>
    <property type="match status" value="1"/>
</dbReference>
<keyword evidence="11" id="KW-0675">Receptor</keyword>
<dbReference type="InterPro" id="IPR012910">
    <property type="entry name" value="Plug_dom"/>
</dbReference>
<dbReference type="FunFam" id="2.170.130.10:FF:000003">
    <property type="entry name" value="SusC/RagA family TonB-linked outer membrane protein"/>
    <property type="match status" value="1"/>
</dbReference>
<accession>A0A1Y4PXR1</accession>
<evidence type="ECO:0000313" key="10">
    <source>
        <dbReference type="EMBL" id="KAA4543064.1"/>
    </source>
</evidence>
<evidence type="ECO:0000256" key="8">
    <source>
        <dbReference type="SAM" id="SignalP"/>
    </source>
</evidence>
<evidence type="ECO:0000313" key="13">
    <source>
        <dbReference type="Proteomes" id="UP000478493"/>
    </source>
</evidence>
<dbReference type="Gene3D" id="2.60.40.1120">
    <property type="entry name" value="Carboxypeptidase-like, regulatory domain"/>
    <property type="match status" value="1"/>
</dbReference>
<dbReference type="Proteomes" id="UP000283329">
    <property type="component" value="Unassembled WGS sequence"/>
</dbReference>
<dbReference type="Pfam" id="PF07715">
    <property type="entry name" value="Plug"/>
    <property type="match status" value="1"/>
</dbReference>
<name>A0A1Y4PXR1_BACOV</name>
<evidence type="ECO:0000256" key="6">
    <source>
        <dbReference type="ARBA" id="ARBA00023237"/>
    </source>
</evidence>
<dbReference type="NCBIfam" id="TIGR04057">
    <property type="entry name" value="SusC_RagA_signa"/>
    <property type="match status" value="1"/>
</dbReference>
<keyword evidence="2 7" id="KW-0813">Transport</keyword>
<dbReference type="InterPro" id="IPR023997">
    <property type="entry name" value="TonB-dep_OMP_SusC/RagA_CS"/>
</dbReference>
<evidence type="ECO:0000256" key="1">
    <source>
        <dbReference type="ARBA" id="ARBA00004571"/>
    </source>
</evidence>
<protein>
    <submittedName>
        <fullName evidence="11">TonB-dependent receptor</fullName>
    </submittedName>
</protein>
<dbReference type="InterPro" id="IPR036942">
    <property type="entry name" value="Beta-barrel_TonB_sf"/>
</dbReference>
<dbReference type="InterPro" id="IPR023996">
    <property type="entry name" value="TonB-dep_OMP_SusC/RagA"/>
</dbReference>
<proteinExistence type="inferred from homology"/>
<keyword evidence="8" id="KW-0732">Signal</keyword>
<dbReference type="InterPro" id="IPR008969">
    <property type="entry name" value="CarboxyPept-like_regulatory"/>
</dbReference>
<evidence type="ECO:0000256" key="7">
    <source>
        <dbReference type="PROSITE-ProRule" id="PRU01360"/>
    </source>
</evidence>
<dbReference type="FunFam" id="2.60.40.1120:FF:000003">
    <property type="entry name" value="Outer membrane protein Omp121"/>
    <property type="match status" value="1"/>
</dbReference>
<keyword evidence="6 7" id="KW-0998">Cell outer membrane</keyword>
<evidence type="ECO:0000256" key="3">
    <source>
        <dbReference type="ARBA" id="ARBA00022452"/>
    </source>
</evidence>
<dbReference type="EMBL" id="QRJR01000005">
    <property type="protein sequence ID" value="RHH48529.1"/>
    <property type="molecule type" value="Genomic_DNA"/>
</dbReference>
<dbReference type="AlphaFoldDB" id="A0A1Y4PXR1"/>
<dbReference type="NCBIfam" id="TIGR04056">
    <property type="entry name" value="OMP_RagA_SusC"/>
    <property type="match status" value="1"/>
</dbReference>
<dbReference type="InterPro" id="IPR039426">
    <property type="entry name" value="TonB-dep_rcpt-like"/>
</dbReference>
<reference evidence="10 13" key="2">
    <citation type="journal article" date="2019" name="Nat. Med.">
        <title>A library of human gut bacterial isolates paired with longitudinal multiomics data enables mechanistic microbiome research.</title>
        <authorList>
            <person name="Poyet M."/>
            <person name="Groussin M."/>
            <person name="Gibbons S.M."/>
            <person name="Avila-Pacheco J."/>
            <person name="Jiang X."/>
            <person name="Kearney S.M."/>
            <person name="Perrotta A.R."/>
            <person name="Berdy B."/>
            <person name="Zhao S."/>
            <person name="Lieberman T.D."/>
            <person name="Swanson P.K."/>
            <person name="Smith M."/>
            <person name="Roesemann S."/>
            <person name="Alexander J.E."/>
            <person name="Rich S.A."/>
            <person name="Livny J."/>
            <person name="Vlamakis H."/>
            <person name="Clish C."/>
            <person name="Bullock K."/>
            <person name="Deik A."/>
            <person name="Scott J."/>
            <person name="Pierce K.A."/>
            <person name="Xavier R.J."/>
            <person name="Alm E.J."/>
        </authorList>
    </citation>
    <scope>NUCLEOTIDE SEQUENCE [LARGE SCALE GENOMIC DNA]</scope>
    <source>
        <strain evidence="10 13">BIOML-A41</strain>
    </source>
</reference>
<dbReference type="GO" id="GO:0009279">
    <property type="term" value="C:cell outer membrane"/>
    <property type="evidence" value="ECO:0007669"/>
    <property type="project" value="UniProtKB-SubCell"/>
</dbReference>
<reference evidence="11 12" key="1">
    <citation type="submission" date="2018-08" db="EMBL/GenBank/DDBJ databases">
        <title>A genome reference for cultivated species of the human gut microbiota.</title>
        <authorList>
            <person name="Zou Y."/>
            <person name="Xue W."/>
            <person name="Luo G."/>
        </authorList>
    </citation>
    <scope>NUCLEOTIDE SEQUENCE [LARGE SCALE GENOMIC DNA]</scope>
    <source>
        <strain evidence="11 12">AM17-48</strain>
    </source>
</reference>
<comment type="subcellular location">
    <subcellularLocation>
        <location evidence="1 7">Cell outer membrane</location>
        <topology evidence="1 7">Multi-pass membrane protein</topology>
    </subcellularLocation>
</comment>
<evidence type="ECO:0000313" key="11">
    <source>
        <dbReference type="EMBL" id="RHH48529.1"/>
    </source>
</evidence>
<evidence type="ECO:0000256" key="5">
    <source>
        <dbReference type="ARBA" id="ARBA00023136"/>
    </source>
</evidence>
<organism evidence="11 12">
    <name type="scientific">Bacteroides ovatus</name>
    <dbReference type="NCBI Taxonomy" id="28116"/>
    <lineage>
        <taxon>Bacteria</taxon>
        <taxon>Pseudomonadati</taxon>
        <taxon>Bacteroidota</taxon>
        <taxon>Bacteroidia</taxon>
        <taxon>Bacteroidales</taxon>
        <taxon>Bacteroidaceae</taxon>
        <taxon>Bacteroides</taxon>
    </lineage>
</organism>
<evidence type="ECO:0000313" key="12">
    <source>
        <dbReference type="Proteomes" id="UP000283329"/>
    </source>
</evidence>
<gene>
    <name evidence="11" type="ORF">DW206_07735</name>
    <name evidence="10" type="ORF">F3B85_00070</name>
</gene>
<dbReference type="Pfam" id="PF13715">
    <property type="entry name" value="CarbopepD_reg_2"/>
    <property type="match status" value="1"/>
</dbReference>
<feature type="chain" id="PRO_5042691917" evidence="8">
    <location>
        <begin position="27"/>
        <end position="1054"/>
    </location>
</feature>
<feature type="domain" description="TonB-dependent receptor plug" evidence="9">
    <location>
        <begin position="120"/>
        <end position="227"/>
    </location>
</feature>
<dbReference type="SUPFAM" id="SSF56935">
    <property type="entry name" value="Porins"/>
    <property type="match status" value="1"/>
</dbReference>
<dbReference type="Gene3D" id="2.170.130.10">
    <property type="entry name" value="TonB-dependent receptor, plug domain"/>
    <property type="match status" value="1"/>
</dbReference>
<evidence type="ECO:0000256" key="2">
    <source>
        <dbReference type="ARBA" id="ARBA00022448"/>
    </source>
</evidence>
<keyword evidence="5 7" id="KW-0472">Membrane</keyword>
<evidence type="ECO:0000256" key="4">
    <source>
        <dbReference type="ARBA" id="ARBA00022692"/>
    </source>
</evidence>